<reference evidence="1 2" key="1">
    <citation type="submission" date="2020-06" db="EMBL/GenBank/DDBJ databases">
        <title>Transcriptomic and genomic resources for Thalictrum thalictroides and T. hernandezii: Facilitating candidate gene discovery in an emerging model plant lineage.</title>
        <authorList>
            <person name="Arias T."/>
            <person name="Riano-Pachon D.M."/>
            <person name="Di Stilio V.S."/>
        </authorList>
    </citation>
    <scope>NUCLEOTIDE SEQUENCE [LARGE SCALE GENOMIC DNA]</scope>
    <source>
        <strain evidence="2">cv. WT478/WT964</strain>
        <tissue evidence="1">Leaves</tissue>
    </source>
</reference>
<comment type="caution">
    <text evidence="1">The sequence shown here is derived from an EMBL/GenBank/DDBJ whole genome shotgun (WGS) entry which is preliminary data.</text>
</comment>
<protein>
    <submittedName>
        <fullName evidence="1">Uncharacterized protein</fullName>
    </submittedName>
</protein>
<name>A0A7J6WDS9_THATH</name>
<keyword evidence="2" id="KW-1185">Reference proteome</keyword>
<dbReference type="AlphaFoldDB" id="A0A7J6WDS9"/>
<proteinExistence type="predicted"/>
<dbReference type="EMBL" id="JABWDY010018606">
    <property type="protein sequence ID" value="KAF5194515.1"/>
    <property type="molecule type" value="Genomic_DNA"/>
</dbReference>
<gene>
    <name evidence="1" type="ORF">FRX31_015902</name>
</gene>
<feature type="non-terminal residue" evidence="1">
    <location>
        <position position="1"/>
    </location>
</feature>
<dbReference type="Proteomes" id="UP000554482">
    <property type="component" value="Unassembled WGS sequence"/>
</dbReference>
<sequence>LSVKFAIKRNIQPLNAHALKQNAMDCALGALTAGIKNIRARIVHGVECSADMMVAMVEVKRDAETTTTTSTIKAEPTITKDNITLLIPNRPTIYQVCGQEEHSALECPWKPLETWESHTLDASMDAIELRYSSLKECFNCRDEEDCPWTKMKCSSSSGCDGKRYLRSGGCDGKRCVRISEQFHHQNNEKMFLECYACNDFQWLTEAKKAAEAETSNRAESTIPPRNQVVHVVTENCP</sequence>
<evidence type="ECO:0000313" key="1">
    <source>
        <dbReference type="EMBL" id="KAF5194515.1"/>
    </source>
</evidence>
<evidence type="ECO:0000313" key="2">
    <source>
        <dbReference type="Proteomes" id="UP000554482"/>
    </source>
</evidence>
<accession>A0A7J6WDS9</accession>
<organism evidence="1 2">
    <name type="scientific">Thalictrum thalictroides</name>
    <name type="common">Rue-anemone</name>
    <name type="synonym">Anemone thalictroides</name>
    <dbReference type="NCBI Taxonomy" id="46969"/>
    <lineage>
        <taxon>Eukaryota</taxon>
        <taxon>Viridiplantae</taxon>
        <taxon>Streptophyta</taxon>
        <taxon>Embryophyta</taxon>
        <taxon>Tracheophyta</taxon>
        <taxon>Spermatophyta</taxon>
        <taxon>Magnoliopsida</taxon>
        <taxon>Ranunculales</taxon>
        <taxon>Ranunculaceae</taxon>
        <taxon>Thalictroideae</taxon>
        <taxon>Thalictrum</taxon>
    </lineage>
</organism>